<dbReference type="Proteomes" id="UP000310108">
    <property type="component" value="Unassembled WGS sequence"/>
</dbReference>
<reference evidence="3 4" key="1">
    <citation type="journal article" date="2019" name="PLoS ONE">
        <title>Comparative genome analysis indicates high evolutionary potential of pathogenicity genes in Colletotrichum tanaceti.</title>
        <authorList>
            <person name="Lelwala R.V."/>
            <person name="Korhonen P.K."/>
            <person name="Young N.D."/>
            <person name="Scott J.B."/>
            <person name="Ades P.A."/>
            <person name="Gasser R.B."/>
            <person name="Taylor P.W.J."/>
        </authorList>
    </citation>
    <scope>NUCLEOTIDE SEQUENCE [LARGE SCALE GENOMIC DNA]</scope>
    <source>
        <strain evidence="3">BRIP57314</strain>
    </source>
</reference>
<feature type="compositionally biased region" description="Polar residues" evidence="1">
    <location>
        <begin position="147"/>
        <end position="158"/>
    </location>
</feature>
<comment type="caution">
    <text evidence="3">The sequence shown here is derived from an EMBL/GenBank/DDBJ whole genome shotgun (WGS) entry which is preliminary data.</text>
</comment>
<dbReference type="STRING" id="1306861.A0A4U6XGD6"/>
<evidence type="ECO:0000256" key="2">
    <source>
        <dbReference type="SAM" id="Phobius"/>
    </source>
</evidence>
<dbReference type="EMBL" id="PJEX01000120">
    <property type="protein sequence ID" value="TKW54835.1"/>
    <property type="molecule type" value="Genomic_DNA"/>
</dbReference>
<proteinExistence type="predicted"/>
<keyword evidence="4" id="KW-1185">Reference proteome</keyword>
<evidence type="ECO:0000313" key="3">
    <source>
        <dbReference type="EMBL" id="TKW54835.1"/>
    </source>
</evidence>
<feature type="region of interest" description="Disordered" evidence="1">
    <location>
        <begin position="103"/>
        <end position="159"/>
    </location>
</feature>
<organism evidence="3 4">
    <name type="scientific">Colletotrichum tanaceti</name>
    <dbReference type="NCBI Taxonomy" id="1306861"/>
    <lineage>
        <taxon>Eukaryota</taxon>
        <taxon>Fungi</taxon>
        <taxon>Dikarya</taxon>
        <taxon>Ascomycota</taxon>
        <taxon>Pezizomycotina</taxon>
        <taxon>Sordariomycetes</taxon>
        <taxon>Hypocreomycetidae</taxon>
        <taxon>Glomerellales</taxon>
        <taxon>Glomerellaceae</taxon>
        <taxon>Colletotrichum</taxon>
        <taxon>Colletotrichum destructivum species complex</taxon>
    </lineage>
</organism>
<evidence type="ECO:0000256" key="1">
    <source>
        <dbReference type="SAM" id="MobiDB-lite"/>
    </source>
</evidence>
<gene>
    <name evidence="3" type="ORF">CTA1_3982</name>
</gene>
<feature type="transmembrane region" description="Helical" evidence="2">
    <location>
        <begin position="22"/>
        <end position="44"/>
    </location>
</feature>
<feature type="compositionally biased region" description="Basic residues" evidence="1">
    <location>
        <begin position="108"/>
        <end position="122"/>
    </location>
</feature>
<keyword evidence="2" id="KW-1133">Transmembrane helix</keyword>
<evidence type="ECO:0000313" key="4">
    <source>
        <dbReference type="Proteomes" id="UP000310108"/>
    </source>
</evidence>
<keyword evidence="2" id="KW-0472">Membrane</keyword>
<dbReference type="AlphaFoldDB" id="A0A4U6XGD6"/>
<sequence>MSGKGPESPSRPNGWLSRCLRWPYLLTFGLLDIAMTITIIALTIKSSQKGGSATLATHNTTSADQNSVTFNVPWNLGFAPDLPPQFRLLPFRRVLDVDCELGSQNGNRTRRAAQSRRRRRRGVGSSWTIALSPPSGAGGEPFESRTTRGQTSERSSLFRSHVAGLDGLPHCSS</sequence>
<keyword evidence="2" id="KW-0812">Transmembrane</keyword>
<protein>
    <submittedName>
        <fullName evidence="3">Uncharacterized protein</fullName>
    </submittedName>
</protein>
<accession>A0A4U6XGD6</accession>
<name>A0A4U6XGD6_9PEZI</name>